<accession>A0A816EG75</accession>
<feature type="region of interest" description="Disordered" evidence="1">
    <location>
        <begin position="1"/>
        <end position="70"/>
    </location>
</feature>
<evidence type="ECO:0000256" key="1">
    <source>
        <dbReference type="SAM" id="MobiDB-lite"/>
    </source>
</evidence>
<gene>
    <name evidence="2" type="ORF">XAT740_LOCUS54760</name>
</gene>
<proteinExistence type="predicted"/>
<dbReference type="Proteomes" id="UP000663828">
    <property type="component" value="Unassembled WGS sequence"/>
</dbReference>
<keyword evidence="3" id="KW-1185">Reference proteome</keyword>
<feature type="compositionally biased region" description="Polar residues" evidence="1">
    <location>
        <begin position="53"/>
        <end position="70"/>
    </location>
</feature>
<comment type="caution">
    <text evidence="2">The sequence shown here is derived from an EMBL/GenBank/DDBJ whole genome shotgun (WGS) entry which is preliminary data.</text>
</comment>
<reference evidence="2" key="1">
    <citation type="submission" date="2021-02" db="EMBL/GenBank/DDBJ databases">
        <authorList>
            <person name="Nowell W R."/>
        </authorList>
    </citation>
    <scope>NUCLEOTIDE SEQUENCE</scope>
</reference>
<dbReference type="EMBL" id="CAJNOR010009959">
    <property type="protein sequence ID" value="CAF1649840.1"/>
    <property type="molecule type" value="Genomic_DNA"/>
</dbReference>
<evidence type="ECO:0000313" key="2">
    <source>
        <dbReference type="EMBL" id="CAF1649840.1"/>
    </source>
</evidence>
<protein>
    <submittedName>
        <fullName evidence="2">Uncharacterized protein</fullName>
    </submittedName>
</protein>
<evidence type="ECO:0000313" key="3">
    <source>
        <dbReference type="Proteomes" id="UP000663828"/>
    </source>
</evidence>
<feature type="compositionally biased region" description="Polar residues" evidence="1">
    <location>
        <begin position="1"/>
        <end position="19"/>
    </location>
</feature>
<name>A0A816EG75_ADIRI</name>
<feature type="compositionally biased region" description="Basic and acidic residues" evidence="1">
    <location>
        <begin position="22"/>
        <end position="45"/>
    </location>
</feature>
<dbReference type="AlphaFoldDB" id="A0A816EG75"/>
<sequence>MKRMISSTQNNRDVPASQSKRIRGDITIRQDAHSFDPVDNHQEIKSRKKPSKNDSQYAKNNLTSGESDPY</sequence>
<organism evidence="2 3">
    <name type="scientific">Adineta ricciae</name>
    <name type="common">Rotifer</name>
    <dbReference type="NCBI Taxonomy" id="249248"/>
    <lineage>
        <taxon>Eukaryota</taxon>
        <taxon>Metazoa</taxon>
        <taxon>Spiralia</taxon>
        <taxon>Gnathifera</taxon>
        <taxon>Rotifera</taxon>
        <taxon>Eurotatoria</taxon>
        <taxon>Bdelloidea</taxon>
        <taxon>Adinetida</taxon>
        <taxon>Adinetidae</taxon>
        <taxon>Adineta</taxon>
    </lineage>
</organism>